<keyword evidence="2" id="KW-1185">Reference proteome</keyword>
<gene>
    <name evidence="1" type="ORF">ADS77_19740</name>
</gene>
<name>A0A0N1EDC5_9GAMM</name>
<accession>A0A0N1EDC5</accession>
<dbReference type="SUPFAM" id="SSF101744">
    <property type="entry name" value="Rof/RNase P subunit-like"/>
    <property type="match status" value="1"/>
</dbReference>
<dbReference type="AlphaFoldDB" id="A0A0N1EDC5"/>
<dbReference type="EMBL" id="LHPH01000031">
    <property type="protein sequence ID" value="KPH56855.1"/>
    <property type="molecule type" value="Genomic_DNA"/>
</dbReference>
<evidence type="ECO:0008006" key="3">
    <source>
        <dbReference type="Google" id="ProtNLM"/>
    </source>
</evidence>
<dbReference type="InterPro" id="IPR038626">
    <property type="entry name" value="Rof-like_sf"/>
</dbReference>
<dbReference type="Proteomes" id="UP000037848">
    <property type="component" value="Unassembled WGS sequence"/>
</dbReference>
<dbReference type="Gene3D" id="2.30.30.400">
    <property type="entry name" value="Rof-like"/>
    <property type="match status" value="1"/>
</dbReference>
<proteinExistence type="predicted"/>
<dbReference type="RefSeq" id="WP_054206676.1">
    <property type="nucleotide sequence ID" value="NZ_LHPH01000031.1"/>
</dbReference>
<evidence type="ECO:0000313" key="2">
    <source>
        <dbReference type="Proteomes" id="UP000037848"/>
    </source>
</evidence>
<organism evidence="1 2">
    <name type="scientific">Pseudoalteromonas porphyrae</name>
    <dbReference type="NCBI Taxonomy" id="187330"/>
    <lineage>
        <taxon>Bacteria</taxon>
        <taxon>Pseudomonadati</taxon>
        <taxon>Pseudomonadota</taxon>
        <taxon>Gammaproteobacteria</taxon>
        <taxon>Alteromonadales</taxon>
        <taxon>Pseudoalteromonadaceae</taxon>
        <taxon>Pseudoalteromonas</taxon>
    </lineage>
</organism>
<comment type="caution">
    <text evidence="1">The sequence shown here is derived from an EMBL/GenBank/DDBJ whole genome shotgun (WGS) entry which is preliminary data.</text>
</comment>
<evidence type="ECO:0000313" key="1">
    <source>
        <dbReference type="EMBL" id="KPH56855.1"/>
    </source>
</evidence>
<dbReference type="Pfam" id="PF07073">
    <property type="entry name" value="ROF"/>
    <property type="match status" value="1"/>
</dbReference>
<dbReference type="InterPro" id="IPR023534">
    <property type="entry name" value="Rof/RNase_P-like"/>
</dbReference>
<dbReference type="InterPro" id="IPR009778">
    <property type="entry name" value="ROF"/>
</dbReference>
<sequence>MTYQPIKCSDYDQYELFCMHFSMVKIITTDNTLVVGNAKNLLNLKGEGEFLLIEHQEKGEQRVRLDHIKAISYF</sequence>
<dbReference type="OrthoDB" id="5344363at2"/>
<protein>
    <recommendedName>
        <fullName evidence="3">Rho-binding antiterminator</fullName>
    </recommendedName>
</protein>
<reference evidence="1 2" key="1">
    <citation type="submission" date="2015-08" db="EMBL/GenBank/DDBJ databases">
        <title>Draft Genome Sequence of Pseudoalteromonas porphyrae UCD-SED14.</title>
        <authorList>
            <person name="Coil D.A."/>
            <person name="Jospin G."/>
            <person name="Lee R.D."/>
            <person name="Eisen J.A."/>
        </authorList>
    </citation>
    <scope>NUCLEOTIDE SEQUENCE [LARGE SCALE GENOMIC DNA]</scope>
    <source>
        <strain evidence="1 2">UCD-SED14</strain>
    </source>
</reference>